<dbReference type="InterPro" id="IPR036640">
    <property type="entry name" value="ABC1_TM_sf"/>
</dbReference>
<evidence type="ECO:0000256" key="2">
    <source>
        <dbReference type="ARBA" id="ARBA00022692"/>
    </source>
</evidence>
<dbReference type="SUPFAM" id="SSF90123">
    <property type="entry name" value="ABC transporter transmembrane region"/>
    <property type="match status" value="1"/>
</dbReference>
<dbReference type="Proteomes" id="UP000718821">
    <property type="component" value="Unassembled WGS sequence"/>
</dbReference>
<dbReference type="GO" id="GO:0005524">
    <property type="term" value="F:ATP binding"/>
    <property type="evidence" value="ECO:0007669"/>
    <property type="project" value="UniProtKB-KW"/>
</dbReference>
<feature type="transmembrane region" description="Helical" evidence="8">
    <location>
        <begin position="276"/>
        <end position="301"/>
    </location>
</feature>
<feature type="domain" description="ABC transmembrane type-1" evidence="10">
    <location>
        <begin position="42"/>
        <end position="323"/>
    </location>
</feature>
<keyword evidence="5 8" id="KW-1133">Transmembrane helix</keyword>
<proteinExistence type="predicted"/>
<keyword evidence="12" id="KW-1185">Reference proteome</keyword>
<evidence type="ECO:0000256" key="1">
    <source>
        <dbReference type="ARBA" id="ARBA00004651"/>
    </source>
</evidence>
<dbReference type="Gene3D" id="1.20.1560.10">
    <property type="entry name" value="ABC transporter type 1, transmembrane domain"/>
    <property type="match status" value="1"/>
</dbReference>
<dbReference type="GO" id="GO:0016887">
    <property type="term" value="F:ATP hydrolysis activity"/>
    <property type="evidence" value="ECO:0007669"/>
    <property type="project" value="InterPro"/>
</dbReference>
<dbReference type="InterPro" id="IPR011527">
    <property type="entry name" value="ABC1_TM_dom"/>
</dbReference>
<evidence type="ECO:0000256" key="6">
    <source>
        <dbReference type="ARBA" id="ARBA00023136"/>
    </source>
</evidence>
<dbReference type="PROSITE" id="PS50929">
    <property type="entry name" value="ABC_TM1F"/>
    <property type="match status" value="1"/>
</dbReference>
<dbReference type="InterPro" id="IPR039421">
    <property type="entry name" value="Type_1_exporter"/>
</dbReference>
<evidence type="ECO:0000256" key="8">
    <source>
        <dbReference type="SAM" id="Phobius"/>
    </source>
</evidence>
<keyword evidence="3" id="KW-0547">Nucleotide-binding</keyword>
<gene>
    <name evidence="11" type="ORF">H7U32_05030</name>
</gene>
<evidence type="ECO:0000256" key="3">
    <source>
        <dbReference type="ARBA" id="ARBA00022741"/>
    </source>
</evidence>
<feature type="region of interest" description="Disordered" evidence="7">
    <location>
        <begin position="1"/>
        <end position="21"/>
    </location>
</feature>
<name>A0A938WZW1_9BIFI</name>
<comment type="subcellular location">
    <subcellularLocation>
        <location evidence="1">Cell membrane</location>
        <topology evidence="1">Multi-pass membrane protein</topology>
    </subcellularLocation>
</comment>
<keyword evidence="4 11" id="KW-0067">ATP-binding</keyword>
<dbReference type="GO" id="GO:0140359">
    <property type="term" value="F:ABC-type transporter activity"/>
    <property type="evidence" value="ECO:0007669"/>
    <property type="project" value="InterPro"/>
</dbReference>
<dbReference type="SMART" id="SM00382">
    <property type="entry name" value="AAA"/>
    <property type="match status" value="1"/>
</dbReference>
<evidence type="ECO:0000313" key="11">
    <source>
        <dbReference type="EMBL" id="MBM6699687.1"/>
    </source>
</evidence>
<evidence type="ECO:0000256" key="5">
    <source>
        <dbReference type="ARBA" id="ARBA00022989"/>
    </source>
</evidence>
<dbReference type="Gene3D" id="3.40.50.300">
    <property type="entry name" value="P-loop containing nucleotide triphosphate hydrolases"/>
    <property type="match status" value="1"/>
</dbReference>
<dbReference type="PANTHER" id="PTHR24221:SF654">
    <property type="entry name" value="ATP-BINDING CASSETTE SUB-FAMILY B MEMBER 6"/>
    <property type="match status" value="1"/>
</dbReference>
<dbReference type="InterPro" id="IPR003593">
    <property type="entry name" value="AAA+_ATPase"/>
</dbReference>
<keyword evidence="6 8" id="KW-0472">Membrane</keyword>
<evidence type="ECO:0000259" key="10">
    <source>
        <dbReference type="PROSITE" id="PS50929"/>
    </source>
</evidence>
<dbReference type="Pfam" id="PF00005">
    <property type="entry name" value="ABC_tran"/>
    <property type="match status" value="1"/>
</dbReference>
<feature type="transmembrane region" description="Helical" evidence="8">
    <location>
        <begin position="178"/>
        <end position="198"/>
    </location>
</feature>
<accession>A0A938WZW1</accession>
<reference evidence="11" key="2">
    <citation type="journal article" date="2021" name="Sci. Rep.">
        <title>The distribution of antibiotic resistance genes in chicken gut microbiota commensals.</title>
        <authorList>
            <person name="Juricova H."/>
            <person name="Matiasovicova J."/>
            <person name="Kubasova T."/>
            <person name="Cejkova D."/>
            <person name="Rychlik I."/>
        </authorList>
    </citation>
    <scope>NUCLEOTIDE SEQUENCE</scope>
    <source>
        <strain evidence="11">An836</strain>
    </source>
</reference>
<dbReference type="GO" id="GO:0005886">
    <property type="term" value="C:plasma membrane"/>
    <property type="evidence" value="ECO:0007669"/>
    <property type="project" value="UniProtKB-SubCell"/>
</dbReference>
<dbReference type="EMBL" id="JACLYU010000007">
    <property type="protein sequence ID" value="MBM6699687.1"/>
    <property type="molecule type" value="Genomic_DNA"/>
</dbReference>
<comment type="caution">
    <text evidence="11">The sequence shown here is derived from an EMBL/GenBank/DDBJ whole genome shotgun (WGS) entry which is preliminary data.</text>
</comment>
<feature type="transmembrane region" description="Helical" evidence="8">
    <location>
        <begin position="145"/>
        <end position="166"/>
    </location>
</feature>
<evidence type="ECO:0000256" key="7">
    <source>
        <dbReference type="SAM" id="MobiDB-lite"/>
    </source>
</evidence>
<dbReference type="CDD" id="cd03228">
    <property type="entry name" value="ABCC_MRP_Like"/>
    <property type="match status" value="1"/>
</dbReference>
<reference evidence="11" key="1">
    <citation type="submission" date="2020-08" db="EMBL/GenBank/DDBJ databases">
        <authorList>
            <person name="Cejkova D."/>
            <person name="Kubasova T."/>
            <person name="Jahodarova E."/>
            <person name="Rychlik I."/>
        </authorList>
    </citation>
    <scope>NUCLEOTIDE SEQUENCE</scope>
    <source>
        <strain evidence="11">An836</strain>
    </source>
</reference>
<dbReference type="InterPro" id="IPR027417">
    <property type="entry name" value="P-loop_NTPase"/>
</dbReference>
<protein>
    <submittedName>
        <fullName evidence="11">ABC transporter ATP-binding protein</fullName>
    </submittedName>
</protein>
<dbReference type="PANTHER" id="PTHR24221">
    <property type="entry name" value="ATP-BINDING CASSETTE SUB-FAMILY B"/>
    <property type="match status" value="1"/>
</dbReference>
<evidence type="ECO:0000313" key="12">
    <source>
        <dbReference type="Proteomes" id="UP000718821"/>
    </source>
</evidence>
<feature type="transmembrane region" description="Helical" evidence="8">
    <location>
        <begin position="81"/>
        <end position="101"/>
    </location>
</feature>
<evidence type="ECO:0000256" key="4">
    <source>
        <dbReference type="ARBA" id="ARBA00022840"/>
    </source>
</evidence>
<sequence length="584" mass="62937">MTMGSSRREMTRRRPHGGADPHAREVMRWIGHACGGRLWMVAAGVLLQMVTAGNAVMFALFMRDAVDAAVAGDAEGFVGAATAFGIAILAQVLLLALVWWLREATLASIDNALRGRIFGDILEGDVAALSAQHTGDLMNRLTSDVAVVSGSVVQLPSTVASSAVRIVGAVTVMAMLDIRLATVFVVAGCCMGAASLPLRSRLKRLHRDVQETEGRSRSFMQEVLGNLLVVRVFGARSHMLEQQRQRLEDHRAARMRRVATSDLSATGLRLAMQAGFYLGFVWCGVGLLRGAISYGTLMAIVQLVGQLQQPFASFGGLFPRYAAMMASAERLMAMRPEDAAGAARRTDIDHEQVAGLASRLEAISFDDIGFSYGHGAVLRHVTARIPRGSFVAVTGRSGIGKSTLLMLLLGIRRPSAGTVALRFAAGRHGAPPAAMMPEQLPCGMFAYVPQGNALMSGTVREVVALADRAEDIDDARVRWACRMADATRFVEALSDGYRTLLGERGSGLSEGQMQRLSVARALYSGAPILLLDEATSALDVASERRMLQSIRELGDRTVLIVTHRCEVLDYCDQVIRLEEVDDGR</sequence>
<organism evidence="11 12">
    <name type="scientific">Bifidobacterium pullorum subsp. saeculare</name>
    <dbReference type="NCBI Taxonomy" id="78257"/>
    <lineage>
        <taxon>Bacteria</taxon>
        <taxon>Bacillati</taxon>
        <taxon>Actinomycetota</taxon>
        <taxon>Actinomycetes</taxon>
        <taxon>Bifidobacteriales</taxon>
        <taxon>Bifidobacteriaceae</taxon>
        <taxon>Bifidobacterium</taxon>
    </lineage>
</organism>
<keyword evidence="2 8" id="KW-0812">Transmembrane</keyword>
<dbReference type="SUPFAM" id="SSF52540">
    <property type="entry name" value="P-loop containing nucleoside triphosphate hydrolases"/>
    <property type="match status" value="1"/>
</dbReference>
<dbReference type="PROSITE" id="PS50893">
    <property type="entry name" value="ABC_TRANSPORTER_2"/>
    <property type="match status" value="1"/>
</dbReference>
<dbReference type="Pfam" id="PF00664">
    <property type="entry name" value="ABC_membrane"/>
    <property type="match status" value="1"/>
</dbReference>
<evidence type="ECO:0000259" key="9">
    <source>
        <dbReference type="PROSITE" id="PS50893"/>
    </source>
</evidence>
<feature type="transmembrane region" description="Helical" evidence="8">
    <location>
        <begin position="38"/>
        <end position="61"/>
    </location>
</feature>
<dbReference type="InterPro" id="IPR003439">
    <property type="entry name" value="ABC_transporter-like_ATP-bd"/>
</dbReference>
<feature type="domain" description="ABC transporter" evidence="9">
    <location>
        <begin position="363"/>
        <end position="580"/>
    </location>
</feature>
<dbReference type="AlphaFoldDB" id="A0A938WZW1"/>
<dbReference type="CDD" id="cd07346">
    <property type="entry name" value="ABC_6TM_exporters"/>
    <property type="match status" value="1"/>
</dbReference>